<evidence type="ECO:0000313" key="1">
    <source>
        <dbReference type="EMBL" id="KAJ3485157.1"/>
    </source>
</evidence>
<dbReference type="NCBIfam" id="TIGR00322">
    <property type="entry name" value="diphth2_R"/>
    <property type="match status" value="1"/>
</dbReference>
<keyword evidence="2" id="KW-1185">Reference proteome</keyword>
<dbReference type="Gene3D" id="3.40.50.11840">
    <property type="entry name" value="Diphthamide synthesis DPH1/DPH2 domain 1"/>
    <property type="match status" value="1"/>
</dbReference>
<dbReference type="Proteomes" id="UP001148786">
    <property type="component" value="Unassembled WGS sequence"/>
</dbReference>
<accession>A0A9W8MPK2</accession>
<dbReference type="InterPro" id="IPR042263">
    <property type="entry name" value="DPH1/DPH2_1"/>
</dbReference>
<dbReference type="GO" id="GO:0017183">
    <property type="term" value="P:protein histidyl modification to diphthamide"/>
    <property type="evidence" value="ECO:0007669"/>
    <property type="project" value="InterPro"/>
</dbReference>
<evidence type="ECO:0000313" key="2">
    <source>
        <dbReference type="Proteomes" id="UP001148786"/>
    </source>
</evidence>
<sequence length="104" mass="11669">MANEPTTSFLSSGEDAIARDIDVKPDESADVLQPNEFEEFYEIERTAEQIVKGDYHRIALQFPNELLHDSVPIFTQLKRKIGAGHEIYVLADTSYGRHAVSTSS</sequence>
<dbReference type="PANTHER" id="PTHR10762">
    <property type="entry name" value="DIPHTHAMIDE BIOSYNTHESIS PROTEIN"/>
    <property type="match status" value="1"/>
</dbReference>
<dbReference type="GO" id="GO:0090560">
    <property type="term" value="F:2-(3-amino-3-carboxypropyl)histidine synthase activity"/>
    <property type="evidence" value="ECO:0007669"/>
    <property type="project" value="InterPro"/>
</dbReference>
<gene>
    <name evidence="1" type="ORF">NLJ89_g11921</name>
</gene>
<dbReference type="OrthoDB" id="449241at2759"/>
<evidence type="ECO:0008006" key="3">
    <source>
        <dbReference type="Google" id="ProtNLM"/>
    </source>
</evidence>
<comment type="caution">
    <text evidence="1">The sequence shown here is derived from an EMBL/GenBank/DDBJ whole genome shotgun (WGS) entry which is preliminary data.</text>
</comment>
<organism evidence="1 2">
    <name type="scientific">Agrocybe chaxingu</name>
    <dbReference type="NCBI Taxonomy" id="84603"/>
    <lineage>
        <taxon>Eukaryota</taxon>
        <taxon>Fungi</taxon>
        <taxon>Dikarya</taxon>
        <taxon>Basidiomycota</taxon>
        <taxon>Agaricomycotina</taxon>
        <taxon>Agaricomycetes</taxon>
        <taxon>Agaricomycetidae</taxon>
        <taxon>Agaricales</taxon>
        <taxon>Agaricineae</taxon>
        <taxon>Strophariaceae</taxon>
        <taxon>Agrocybe</taxon>
    </lineage>
</organism>
<dbReference type="SFLD" id="SFLDS00032">
    <property type="entry name" value="Radical_SAM_3-amino-3-carboxyp"/>
    <property type="match status" value="1"/>
</dbReference>
<protein>
    <recommendedName>
        <fullName evidence="3">2-(3-amino-3-carboxypropyl)histidine synthase</fullName>
    </recommendedName>
</protein>
<name>A0A9W8MPK2_9AGAR</name>
<reference evidence="1" key="1">
    <citation type="submission" date="2022-07" db="EMBL/GenBank/DDBJ databases">
        <title>Genome Sequence of Agrocybe chaxingu.</title>
        <authorList>
            <person name="Buettner E."/>
        </authorList>
    </citation>
    <scope>NUCLEOTIDE SEQUENCE</scope>
    <source>
        <strain evidence="1">MP-N11</strain>
    </source>
</reference>
<dbReference type="EMBL" id="JANKHO010003229">
    <property type="protein sequence ID" value="KAJ3485157.1"/>
    <property type="molecule type" value="Genomic_DNA"/>
</dbReference>
<proteinExistence type="predicted"/>
<dbReference type="AlphaFoldDB" id="A0A9W8MPK2"/>
<dbReference type="PANTHER" id="PTHR10762:SF2">
    <property type="entry name" value="2-(3-AMINO-3-CARBOXYPROPYL)HISTIDINE SYNTHASE SUBUNIT 2"/>
    <property type="match status" value="1"/>
</dbReference>
<dbReference type="InterPro" id="IPR016435">
    <property type="entry name" value="DPH1/DPH2"/>
</dbReference>